<dbReference type="InterPro" id="IPR005511">
    <property type="entry name" value="SMP-30"/>
</dbReference>
<sequence length="282" mass="31052">MVTRIGAFVGPQTQLGESPLYREFDNTLHYVDVIGKTINVLQLDDNLKRRTINCPEHITFLAFHKDGGYLICSFSSIVHVLNDGTWSVLKQVIPDTTKERLNDAGIDTHGRLWVGSIDRVTEAIPKLSGGAKVYEAKGSIYRYDPDGNLVVAQKGGVMAGNGLCWSPDNKTMYHVDSYINVSLLDIHFAYHQADSAQSIHAYDFDTIAGTISNRRLVQWDLNACRVTHGAWVGPDNRDLVVTTAQRDESSPAWEGEEGGALFYIRGCDSAGLPKYGFGVGSL</sequence>
<dbReference type="InterPro" id="IPR013658">
    <property type="entry name" value="SGL"/>
</dbReference>
<dbReference type="Pfam" id="PF08450">
    <property type="entry name" value="SGL"/>
    <property type="match status" value="1"/>
</dbReference>
<evidence type="ECO:0000256" key="1">
    <source>
        <dbReference type="ARBA" id="ARBA00008853"/>
    </source>
</evidence>
<evidence type="ECO:0000313" key="5">
    <source>
        <dbReference type="Proteomes" id="UP000234275"/>
    </source>
</evidence>
<dbReference type="Proteomes" id="UP000234275">
    <property type="component" value="Unassembled WGS sequence"/>
</dbReference>
<organism evidence="4 5">
    <name type="scientific">Aspergillus steynii IBT 23096</name>
    <dbReference type="NCBI Taxonomy" id="1392250"/>
    <lineage>
        <taxon>Eukaryota</taxon>
        <taxon>Fungi</taxon>
        <taxon>Dikarya</taxon>
        <taxon>Ascomycota</taxon>
        <taxon>Pezizomycotina</taxon>
        <taxon>Eurotiomycetes</taxon>
        <taxon>Eurotiomycetidae</taxon>
        <taxon>Eurotiales</taxon>
        <taxon>Aspergillaceae</taxon>
        <taxon>Aspergillus</taxon>
        <taxon>Aspergillus subgen. Circumdati</taxon>
    </lineage>
</organism>
<reference evidence="4 5" key="1">
    <citation type="submission" date="2016-12" db="EMBL/GenBank/DDBJ databases">
        <title>The genomes of Aspergillus section Nigri reveals drivers in fungal speciation.</title>
        <authorList>
            <consortium name="DOE Joint Genome Institute"/>
            <person name="Vesth T.C."/>
            <person name="Nybo J."/>
            <person name="Theobald S."/>
            <person name="Brandl J."/>
            <person name="Frisvad J.C."/>
            <person name="Nielsen K.F."/>
            <person name="Lyhne E.K."/>
            <person name="Kogle M.E."/>
            <person name="Kuo A."/>
            <person name="Riley R."/>
            <person name="Clum A."/>
            <person name="Nolan M."/>
            <person name="Lipzen A."/>
            <person name="Salamov A."/>
            <person name="Henrissat B."/>
            <person name="Wiebenga A."/>
            <person name="De Vries R.P."/>
            <person name="Grigoriev I.V."/>
            <person name="Mortensen U.H."/>
            <person name="Andersen M.R."/>
            <person name="Baker S.E."/>
        </authorList>
    </citation>
    <scope>NUCLEOTIDE SEQUENCE [LARGE SCALE GENOMIC DNA]</scope>
    <source>
        <strain evidence="4 5">IBT 23096</strain>
    </source>
</reference>
<name>A0A2I2GHW6_9EURO</name>
<evidence type="ECO:0000313" key="4">
    <source>
        <dbReference type="EMBL" id="PLB52475.1"/>
    </source>
</evidence>
<feature type="domain" description="SMP-30/Gluconolactonase/LRE-like region" evidence="3">
    <location>
        <begin position="15"/>
        <end position="217"/>
    </location>
</feature>
<proteinExistence type="inferred from homology"/>
<dbReference type="OrthoDB" id="423498at2759"/>
<dbReference type="PRINTS" id="PR01790">
    <property type="entry name" value="SMP30FAMILY"/>
</dbReference>
<dbReference type="SUPFAM" id="SSF63829">
    <property type="entry name" value="Calcium-dependent phosphotriesterase"/>
    <property type="match status" value="1"/>
</dbReference>
<keyword evidence="5" id="KW-1185">Reference proteome</keyword>
<feature type="binding site" evidence="2">
    <location>
        <position position="102"/>
    </location>
    <ligand>
        <name>substrate</name>
    </ligand>
</feature>
<dbReference type="STRING" id="1392250.A0A2I2GHW6"/>
<evidence type="ECO:0000256" key="2">
    <source>
        <dbReference type="PIRSR" id="PIRSR605511-2"/>
    </source>
</evidence>
<dbReference type="GeneID" id="36555201"/>
<feature type="binding site" evidence="2">
    <location>
        <position position="17"/>
    </location>
    <ligand>
        <name>a divalent metal cation</name>
        <dbReference type="ChEBI" id="CHEBI:60240"/>
    </ligand>
</feature>
<dbReference type="VEuPathDB" id="FungiDB:P170DRAFT_423347"/>
<keyword evidence="2" id="KW-0479">Metal-binding</keyword>
<feature type="binding site" evidence="2">
    <location>
        <position position="100"/>
    </location>
    <ligand>
        <name>substrate</name>
    </ligand>
</feature>
<comment type="similarity">
    <text evidence="1">Belongs to the SMP-30/CGR1 family.</text>
</comment>
<dbReference type="RefSeq" id="XP_024707777.1">
    <property type="nucleotide sequence ID" value="XM_024847502.1"/>
</dbReference>
<dbReference type="PANTHER" id="PTHR10907:SF47">
    <property type="entry name" value="REGUCALCIN"/>
    <property type="match status" value="1"/>
</dbReference>
<comment type="cofactor">
    <cofactor evidence="2">
        <name>Zn(2+)</name>
        <dbReference type="ChEBI" id="CHEBI:29105"/>
    </cofactor>
    <text evidence="2">Binds 1 divalent metal cation per subunit.</text>
</comment>
<evidence type="ECO:0000259" key="3">
    <source>
        <dbReference type="Pfam" id="PF08450"/>
    </source>
</evidence>
<dbReference type="Gene3D" id="2.120.10.30">
    <property type="entry name" value="TolB, C-terminal domain"/>
    <property type="match status" value="2"/>
</dbReference>
<dbReference type="AlphaFoldDB" id="A0A2I2GHW6"/>
<keyword evidence="2" id="KW-0862">Zinc</keyword>
<dbReference type="GO" id="GO:0004341">
    <property type="term" value="F:gluconolactonase activity"/>
    <property type="evidence" value="ECO:0007669"/>
    <property type="project" value="TreeGrafter"/>
</dbReference>
<gene>
    <name evidence="4" type="ORF">P170DRAFT_423347</name>
</gene>
<dbReference type="PANTHER" id="PTHR10907">
    <property type="entry name" value="REGUCALCIN"/>
    <property type="match status" value="1"/>
</dbReference>
<dbReference type="InterPro" id="IPR011042">
    <property type="entry name" value="6-blade_b-propeller_TolB-like"/>
</dbReference>
<protein>
    <submittedName>
        <fullName evidence="4">SGL-domain-containing protein</fullName>
    </submittedName>
</protein>
<dbReference type="GO" id="GO:0005509">
    <property type="term" value="F:calcium ion binding"/>
    <property type="evidence" value="ECO:0007669"/>
    <property type="project" value="TreeGrafter"/>
</dbReference>
<accession>A0A2I2GHW6</accession>
<dbReference type="EMBL" id="MSFO01000002">
    <property type="protein sequence ID" value="PLB52475.1"/>
    <property type="molecule type" value="Genomic_DNA"/>
</dbReference>
<comment type="caution">
    <text evidence="4">The sequence shown here is derived from an EMBL/GenBank/DDBJ whole genome shotgun (WGS) entry which is preliminary data.</text>
</comment>
<feature type="binding site" evidence="2">
    <location>
        <position position="161"/>
    </location>
    <ligand>
        <name>a divalent metal cation</name>
        <dbReference type="ChEBI" id="CHEBI:60240"/>
    </ligand>
</feature>